<sequence length="258" mass="27937">MPTRRPPTPPLPTRGAVVTEQLDARARERARARAIDGTDSRAASNALLDGLRQGRFGPRAWGRFAAEITVRSVREARKRPIALAEATAVHLAMGALAHPKGRAWVVTSWVMTVTHLGMLEERRTMGLPNLLTVARANLPAAAHRLGDAVPVLALVTDFVDGKLARGTGTVTRFGTQGDYLSDTALWTWFVLTHEKSRPWQVATFAAWALPVAALTAVSIAKGGVVDLPRSRWIRPAALMEVLIGGRVVARMVQARRSG</sequence>
<evidence type="ECO:0000313" key="3">
    <source>
        <dbReference type="EMBL" id="WAB80435.1"/>
    </source>
</evidence>
<comment type="similarity">
    <text evidence="2">Belongs to the CDP-alcohol phosphatidyltransferase class-I family.</text>
</comment>
<dbReference type="RefSeq" id="WP_267780099.1">
    <property type="nucleotide sequence ID" value="NZ_CP113089.1"/>
</dbReference>
<evidence type="ECO:0000313" key="4">
    <source>
        <dbReference type="Proteomes" id="UP001164706"/>
    </source>
</evidence>
<accession>A0A9E8S7G0</accession>
<dbReference type="PROSITE" id="PS00379">
    <property type="entry name" value="CDP_ALCOHOL_P_TRANSF"/>
    <property type="match status" value="1"/>
</dbReference>
<dbReference type="GO" id="GO:0016020">
    <property type="term" value="C:membrane"/>
    <property type="evidence" value="ECO:0007669"/>
    <property type="project" value="InterPro"/>
</dbReference>
<keyword evidence="1 2" id="KW-0808">Transferase</keyword>
<reference evidence="3" key="1">
    <citation type="submission" date="2022-11" db="EMBL/GenBank/DDBJ databases">
        <title>Description of Microcella daejonensis nov. sp, isolated from riverside soil.</title>
        <authorList>
            <person name="Molina K.M."/>
            <person name="Kim S.B."/>
        </authorList>
    </citation>
    <scope>NUCLEOTIDE SEQUENCE</scope>
    <source>
        <strain evidence="3">MMS21-STM12</strain>
    </source>
</reference>
<dbReference type="EMBL" id="CP113089">
    <property type="protein sequence ID" value="WAB80435.1"/>
    <property type="molecule type" value="Genomic_DNA"/>
</dbReference>
<dbReference type="Gene3D" id="1.20.120.1760">
    <property type="match status" value="1"/>
</dbReference>
<evidence type="ECO:0000256" key="1">
    <source>
        <dbReference type="ARBA" id="ARBA00022679"/>
    </source>
</evidence>
<keyword evidence="4" id="KW-1185">Reference proteome</keyword>
<name>A0A9E8S7G0_9MICO</name>
<protein>
    <submittedName>
        <fullName evidence="3">CDP-alcohol phosphatidyltransferase family protein</fullName>
    </submittedName>
</protein>
<dbReference type="AlphaFoldDB" id="A0A9E8S7G0"/>
<dbReference type="GO" id="GO:0016780">
    <property type="term" value="F:phosphotransferase activity, for other substituted phosphate groups"/>
    <property type="evidence" value="ECO:0007669"/>
    <property type="project" value="InterPro"/>
</dbReference>
<proteinExistence type="inferred from homology"/>
<dbReference type="Proteomes" id="UP001164706">
    <property type="component" value="Chromosome"/>
</dbReference>
<evidence type="ECO:0000256" key="2">
    <source>
        <dbReference type="RuleBase" id="RU003750"/>
    </source>
</evidence>
<dbReference type="InterPro" id="IPR043130">
    <property type="entry name" value="CDP-OH_PTrfase_TM_dom"/>
</dbReference>
<dbReference type="KEGG" id="mdb:OVN18_07575"/>
<dbReference type="InterPro" id="IPR048254">
    <property type="entry name" value="CDP_ALCOHOL_P_TRANSF_CS"/>
</dbReference>
<dbReference type="InterPro" id="IPR000462">
    <property type="entry name" value="CDP-OH_P_trans"/>
</dbReference>
<dbReference type="Pfam" id="PF01066">
    <property type="entry name" value="CDP-OH_P_transf"/>
    <property type="match status" value="1"/>
</dbReference>
<dbReference type="GO" id="GO:0008654">
    <property type="term" value="P:phospholipid biosynthetic process"/>
    <property type="evidence" value="ECO:0007669"/>
    <property type="project" value="InterPro"/>
</dbReference>
<gene>
    <name evidence="3" type="ORF">OVN18_07575</name>
</gene>
<organism evidence="3 4">
    <name type="scientific">Microcella daejeonensis</name>
    <dbReference type="NCBI Taxonomy" id="2994971"/>
    <lineage>
        <taxon>Bacteria</taxon>
        <taxon>Bacillati</taxon>
        <taxon>Actinomycetota</taxon>
        <taxon>Actinomycetes</taxon>
        <taxon>Micrococcales</taxon>
        <taxon>Microbacteriaceae</taxon>
        <taxon>Microcella</taxon>
    </lineage>
</organism>